<protein>
    <submittedName>
        <fullName evidence="1">Uncharacterized protein</fullName>
    </submittedName>
</protein>
<evidence type="ECO:0000313" key="2">
    <source>
        <dbReference type="Proteomes" id="UP000244013"/>
    </source>
</evidence>
<accession>A0A2T5U6B1</accession>
<reference evidence="1 2" key="1">
    <citation type="submission" date="2018-04" db="EMBL/GenBank/DDBJ databases">
        <title>Genomic Encyclopedia of Type Strains, Phase III (KMG-III): the genomes of soil and plant-associated and newly described type strains.</title>
        <authorList>
            <person name="Whitman W."/>
        </authorList>
    </citation>
    <scope>NUCLEOTIDE SEQUENCE [LARGE SCALE GENOMIC DNA]</scope>
    <source>
        <strain evidence="1 2">MA-olki</strain>
    </source>
</reference>
<sequence>MKILDISHPDGSISIERLLQNSQLPMGDHRRLPQALRNRLAEVAIKQMQAQADSSEVDPGWIF</sequence>
<dbReference type="GeneID" id="91006058"/>
<proteinExistence type="predicted"/>
<dbReference type="AlphaFoldDB" id="A0A2T5U6B1"/>
<organism evidence="1 2">
    <name type="scientific">Sphingomonas faeni</name>
    <dbReference type="NCBI Taxonomy" id="185950"/>
    <lineage>
        <taxon>Bacteria</taxon>
        <taxon>Pseudomonadati</taxon>
        <taxon>Pseudomonadota</taxon>
        <taxon>Alphaproteobacteria</taxon>
        <taxon>Sphingomonadales</taxon>
        <taxon>Sphingomonadaceae</taxon>
        <taxon>Sphingomonas</taxon>
    </lineage>
</organism>
<name>A0A2T5U6B1_9SPHN</name>
<comment type="caution">
    <text evidence="1">The sequence shown here is derived from an EMBL/GenBank/DDBJ whole genome shotgun (WGS) entry which is preliminary data.</text>
</comment>
<dbReference type="Proteomes" id="UP000244013">
    <property type="component" value="Unassembled WGS sequence"/>
</dbReference>
<evidence type="ECO:0000313" key="1">
    <source>
        <dbReference type="EMBL" id="PTW47031.1"/>
    </source>
</evidence>
<dbReference type="RefSeq" id="WP_107954282.1">
    <property type="nucleotide sequence ID" value="NZ_QAYE01000004.1"/>
</dbReference>
<gene>
    <name evidence="1" type="ORF">C8J25_104373</name>
</gene>
<dbReference type="EMBL" id="QAYE01000004">
    <property type="protein sequence ID" value="PTW47031.1"/>
    <property type="molecule type" value="Genomic_DNA"/>
</dbReference>